<dbReference type="AlphaFoldDB" id="C6TDV3"/>
<sequence length="56" mass="6274">PTGQAQFPLGGRVAHFAAERAREGSNRRRANKDRESQSRYGNGFIREQGCRILGQD</sequence>
<proteinExistence type="evidence at transcript level"/>
<name>C6TDV3_SOYBN</name>
<feature type="compositionally biased region" description="Basic and acidic residues" evidence="1">
    <location>
        <begin position="17"/>
        <end position="37"/>
    </location>
</feature>
<protein>
    <submittedName>
        <fullName evidence="2">Uncharacterized protein</fullName>
    </submittedName>
</protein>
<feature type="non-terminal residue" evidence="2">
    <location>
        <position position="1"/>
    </location>
</feature>
<evidence type="ECO:0000313" key="2">
    <source>
        <dbReference type="EMBL" id="ACU20005.1"/>
    </source>
</evidence>
<dbReference type="EMBL" id="BT095770">
    <property type="protein sequence ID" value="ACU20005.1"/>
    <property type="molecule type" value="mRNA"/>
</dbReference>
<evidence type="ECO:0000256" key="1">
    <source>
        <dbReference type="SAM" id="MobiDB-lite"/>
    </source>
</evidence>
<organism evidence="2">
    <name type="scientific">Glycine max</name>
    <name type="common">Soybean</name>
    <name type="synonym">Glycine hispida</name>
    <dbReference type="NCBI Taxonomy" id="3847"/>
    <lineage>
        <taxon>Eukaryota</taxon>
        <taxon>Viridiplantae</taxon>
        <taxon>Streptophyta</taxon>
        <taxon>Embryophyta</taxon>
        <taxon>Tracheophyta</taxon>
        <taxon>Spermatophyta</taxon>
        <taxon>Magnoliopsida</taxon>
        <taxon>eudicotyledons</taxon>
        <taxon>Gunneridae</taxon>
        <taxon>Pentapetalae</taxon>
        <taxon>rosids</taxon>
        <taxon>fabids</taxon>
        <taxon>Fabales</taxon>
        <taxon>Fabaceae</taxon>
        <taxon>Papilionoideae</taxon>
        <taxon>50 kb inversion clade</taxon>
        <taxon>NPAAA clade</taxon>
        <taxon>indigoferoid/millettioid clade</taxon>
        <taxon>Phaseoleae</taxon>
        <taxon>Glycine</taxon>
        <taxon>Glycine subgen. Soja</taxon>
    </lineage>
</organism>
<reference evidence="2" key="1">
    <citation type="submission" date="2009-08" db="EMBL/GenBank/DDBJ databases">
        <authorList>
            <person name="Cheung F."/>
            <person name="Xiao Y."/>
            <person name="Chan A."/>
            <person name="Moskal W."/>
            <person name="Town C.D."/>
        </authorList>
    </citation>
    <scope>NUCLEOTIDE SEQUENCE</scope>
</reference>
<feature type="region of interest" description="Disordered" evidence="1">
    <location>
        <begin position="15"/>
        <end position="43"/>
    </location>
</feature>
<accession>C6TDV3</accession>